<reference evidence="6" key="1">
    <citation type="submission" date="2019-08" db="EMBL/GenBank/DDBJ databases">
        <authorList>
            <person name="Kucharzyk K."/>
            <person name="Murdoch R.W."/>
            <person name="Higgins S."/>
            <person name="Loffler F."/>
        </authorList>
    </citation>
    <scope>NUCLEOTIDE SEQUENCE</scope>
</reference>
<keyword evidence="4 5" id="KW-0472">Membrane</keyword>
<evidence type="ECO:0000256" key="2">
    <source>
        <dbReference type="ARBA" id="ARBA00022692"/>
    </source>
</evidence>
<comment type="subcellular location">
    <subcellularLocation>
        <location evidence="1">Membrane</location>
        <topology evidence="1">Multi-pass membrane protein</topology>
    </subcellularLocation>
</comment>
<feature type="transmembrane region" description="Helical" evidence="5">
    <location>
        <begin position="100"/>
        <end position="124"/>
    </location>
</feature>
<evidence type="ECO:0000256" key="5">
    <source>
        <dbReference type="SAM" id="Phobius"/>
    </source>
</evidence>
<evidence type="ECO:0008006" key="7">
    <source>
        <dbReference type="Google" id="ProtNLM"/>
    </source>
</evidence>
<comment type="caution">
    <text evidence="6">The sequence shown here is derived from an EMBL/GenBank/DDBJ whole genome shotgun (WGS) entry which is preliminary data.</text>
</comment>
<accession>A0A645E8J8</accession>
<keyword evidence="3 5" id="KW-1133">Transmembrane helix</keyword>
<evidence type="ECO:0000256" key="4">
    <source>
        <dbReference type="ARBA" id="ARBA00023136"/>
    </source>
</evidence>
<dbReference type="AlphaFoldDB" id="A0A645E8J8"/>
<organism evidence="6">
    <name type="scientific">bioreactor metagenome</name>
    <dbReference type="NCBI Taxonomy" id="1076179"/>
    <lineage>
        <taxon>unclassified sequences</taxon>
        <taxon>metagenomes</taxon>
        <taxon>ecological metagenomes</taxon>
    </lineage>
</organism>
<feature type="transmembrane region" description="Helical" evidence="5">
    <location>
        <begin position="144"/>
        <end position="168"/>
    </location>
</feature>
<dbReference type="InterPro" id="IPR003825">
    <property type="entry name" value="Colicin-V_CvpA"/>
</dbReference>
<name>A0A645E8J8_9ZZZZ</name>
<proteinExistence type="predicted"/>
<dbReference type="GO" id="GO:0016020">
    <property type="term" value="C:membrane"/>
    <property type="evidence" value="ECO:0007669"/>
    <property type="project" value="UniProtKB-SubCell"/>
</dbReference>
<gene>
    <name evidence="6" type="ORF">SDC9_144985</name>
</gene>
<sequence length="203" mass="21460">MALGAAVVFGGGAGDWLNAKWIEEAFQSAVGDYLSNFVTTGEGAPSFTAQLEKLFSSMPDVLREFLSRYSVTAADVQKVIASAVGDEAKSAVQAAIATPLANAVSAAAGFVLVFVLALLIIRIATFVVDAVLKLPVLKSLNGGMGILLGILEGAIIMMILAGVVTYLAPFISSYIGRELNSEVINSTIVFKYFYQLTPFKRIL</sequence>
<dbReference type="EMBL" id="VSSQ01044024">
    <property type="protein sequence ID" value="MPM97805.1"/>
    <property type="molecule type" value="Genomic_DNA"/>
</dbReference>
<protein>
    <recommendedName>
        <fullName evidence="7">Colicin V production protein</fullName>
    </recommendedName>
</protein>
<evidence type="ECO:0000313" key="6">
    <source>
        <dbReference type="EMBL" id="MPM97805.1"/>
    </source>
</evidence>
<evidence type="ECO:0000256" key="3">
    <source>
        <dbReference type="ARBA" id="ARBA00022989"/>
    </source>
</evidence>
<dbReference type="GO" id="GO:0009403">
    <property type="term" value="P:toxin biosynthetic process"/>
    <property type="evidence" value="ECO:0007669"/>
    <property type="project" value="InterPro"/>
</dbReference>
<dbReference type="Pfam" id="PF02674">
    <property type="entry name" value="Colicin_V"/>
    <property type="match status" value="1"/>
</dbReference>
<evidence type="ECO:0000256" key="1">
    <source>
        <dbReference type="ARBA" id="ARBA00004141"/>
    </source>
</evidence>
<keyword evidence="2 5" id="KW-0812">Transmembrane</keyword>